<dbReference type="GO" id="GO:0005829">
    <property type="term" value="C:cytosol"/>
    <property type="evidence" value="ECO:0007669"/>
    <property type="project" value="TreeGrafter"/>
</dbReference>
<comment type="subunit">
    <text evidence="1">Interacts with lipid droplet proteins.</text>
</comment>
<accession>A0A6A7C545</accession>
<reference evidence="6" key="1">
    <citation type="journal article" date="2020" name="Stud. Mycol.">
        <title>101 Dothideomycetes genomes: a test case for predicting lifestyles and emergence of pathogens.</title>
        <authorList>
            <person name="Haridas S."/>
            <person name="Albert R."/>
            <person name="Binder M."/>
            <person name="Bloem J."/>
            <person name="Labutti K."/>
            <person name="Salamov A."/>
            <person name="Andreopoulos B."/>
            <person name="Baker S."/>
            <person name="Barry K."/>
            <person name="Bills G."/>
            <person name="Bluhm B."/>
            <person name="Cannon C."/>
            <person name="Castanera R."/>
            <person name="Culley D."/>
            <person name="Daum C."/>
            <person name="Ezra D."/>
            <person name="Gonzalez J."/>
            <person name="Henrissat B."/>
            <person name="Kuo A."/>
            <person name="Liang C."/>
            <person name="Lipzen A."/>
            <person name="Lutzoni F."/>
            <person name="Magnuson J."/>
            <person name="Mondo S."/>
            <person name="Nolan M."/>
            <person name="Ohm R."/>
            <person name="Pangilinan J."/>
            <person name="Park H.-J."/>
            <person name="Ramirez L."/>
            <person name="Alfaro M."/>
            <person name="Sun H."/>
            <person name="Tritt A."/>
            <person name="Yoshinaga Y."/>
            <person name="Zwiers L.-H."/>
            <person name="Turgeon B."/>
            <person name="Goodwin S."/>
            <person name="Spatafora J."/>
            <person name="Crous P."/>
            <person name="Grigoriev I."/>
        </authorList>
    </citation>
    <scope>NUCLEOTIDE SEQUENCE</scope>
    <source>
        <strain evidence="6">CBS 480.64</strain>
    </source>
</reference>
<dbReference type="PANTHER" id="PTHR31859">
    <property type="entry name" value="TETRATRICOPEPTIDE REPEAT PROTEIN 39 FAMILY MEMBER"/>
    <property type="match status" value="1"/>
</dbReference>
<feature type="transmembrane region" description="Helical" evidence="5">
    <location>
        <begin position="196"/>
        <end position="217"/>
    </location>
</feature>
<feature type="transmembrane region" description="Helical" evidence="5">
    <location>
        <begin position="238"/>
        <end position="257"/>
    </location>
</feature>
<protein>
    <recommendedName>
        <fullName evidence="2">Inclusion body clearance protein IML2</fullName>
    </recommendedName>
    <alternativeName>
        <fullName evidence="3">Inclusion body clearance protein iml2</fullName>
    </alternativeName>
</protein>
<keyword evidence="5" id="KW-0472">Membrane</keyword>
<dbReference type="EMBL" id="MU005964">
    <property type="protein sequence ID" value="KAF2862716.1"/>
    <property type="molecule type" value="Genomic_DNA"/>
</dbReference>
<dbReference type="GO" id="GO:0005634">
    <property type="term" value="C:nucleus"/>
    <property type="evidence" value="ECO:0007669"/>
    <property type="project" value="TreeGrafter"/>
</dbReference>
<dbReference type="PANTHER" id="PTHR31859:SF1">
    <property type="entry name" value="TETRATRICOPEPTIDE REPEAT PROTEIN 39C"/>
    <property type="match status" value="1"/>
</dbReference>
<gene>
    <name evidence="6" type="ORF">K470DRAFT_255635</name>
</gene>
<evidence type="ECO:0000256" key="5">
    <source>
        <dbReference type="SAM" id="Phobius"/>
    </source>
</evidence>
<dbReference type="OrthoDB" id="2154985at2759"/>
<dbReference type="Pfam" id="PF10300">
    <property type="entry name" value="Iml2-TPR_39"/>
    <property type="match status" value="1"/>
</dbReference>
<keyword evidence="5" id="KW-1133">Transmembrane helix</keyword>
<dbReference type="InterPro" id="IPR019412">
    <property type="entry name" value="IML2/TPR_39"/>
</dbReference>
<organism evidence="6 7">
    <name type="scientific">Piedraia hortae CBS 480.64</name>
    <dbReference type="NCBI Taxonomy" id="1314780"/>
    <lineage>
        <taxon>Eukaryota</taxon>
        <taxon>Fungi</taxon>
        <taxon>Dikarya</taxon>
        <taxon>Ascomycota</taxon>
        <taxon>Pezizomycotina</taxon>
        <taxon>Dothideomycetes</taxon>
        <taxon>Dothideomycetidae</taxon>
        <taxon>Capnodiales</taxon>
        <taxon>Piedraiaceae</taxon>
        <taxon>Piedraia</taxon>
    </lineage>
</organism>
<proteinExistence type="predicted"/>
<evidence type="ECO:0000256" key="3">
    <source>
        <dbReference type="ARBA" id="ARBA00019539"/>
    </source>
</evidence>
<name>A0A6A7C545_9PEZI</name>
<keyword evidence="5" id="KW-0812">Transmembrane</keyword>
<dbReference type="AlphaFoldDB" id="A0A6A7C545"/>
<comment type="function">
    <text evidence="4">Inclusion body (IB) resident protein that interacts strongly with lipid droplet (LD) proteins. Involved in LD-mediated IB clearing after protein folding stress, probably by enabling access to the IBs of an LD-stored soluble sterol derivative that acts as a chaperone in inclusion clearing.</text>
</comment>
<dbReference type="Proteomes" id="UP000799421">
    <property type="component" value="Unassembled WGS sequence"/>
</dbReference>
<evidence type="ECO:0000256" key="4">
    <source>
        <dbReference type="ARBA" id="ARBA00043897"/>
    </source>
</evidence>
<evidence type="ECO:0000256" key="1">
    <source>
        <dbReference type="ARBA" id="ARBA00011408"/>
    </source>
</evidence>
<sequence length="591" mass="66251">MLRWIGLKPSVSGEPVLSAEDEARALAEVMAGGNLIMNDQVHQAKEELSKGTSPFHALGLGITLFLQATLGFEKNMMAEASAKLAEAEKLAYSHQARAVKDPSTAYKSAVYPAGTEYALCQAEAQLMSAVVSVLSENLSEGLKGFFKLRKAFNTLHTINTAETKSLQAHSGKAVTDITSNPIDIFIHSGTAACYGILQLILSMIPPTFAKLLSLFSFRGDREAGLRMLWDATKYKDNINGALAGLALMAWFNGIVAVCDILPKDALPRSRLANLMHEMQQIYPESKLWQMEEARMHAANRELEKAAIAIEKSASQDAHMQQVEALRVFERSLNFMFIHRYHECADSFVECSKLNNWSRAVYYYMAGISHVELYRSRKTEHPEKADKHAAKVDKYLQKAMSHSGRNFMGRQMPFDLFVTRKINKWETRAKDRNCRLVDAVGVSPTVEMDYFWPGLRQMNTSQLNVCLKQLDTVPVPDIADEKALHSFLKAACLRFSGEIQRAKEAYTEIISTFQSSNLKLCPHPDTWVLPVTHYELAACYWVLSSHGEGDPTLLKKCTEELHIAEHWESYDLDTRIGMKIATAKDTLRSLKS</sequence>
<evidence type="ECO:0000313" key="7">
    <source>
        <dbReference type="Proteomes" id="UP000799421"/>
    </source>
</evidence>
<evidence type="ECO:0000256" key="2">
    <source>
        <dbReference type="ARBA" id="ARBA00018424"/>
    </source>
</evidence>
<keyword evidence="7" id="KW-1185">Reference proteome</keyword>
<evidence type="ECO:0000313" key="6">
    <source>
        <dbReference type="EMBL" id="KAF2862716.1"/>
    </source>
</evidence>
<dbReference type="GO" id="GO:0005741">
    <property type="term" value="C:mitochondrial outer membrane"/>
    <property type="evidence" value="ECO:0007669"/>
    <property type="project" value="TreeGrafter"/>
</dbReference>